<dbReference type="CDD" id="cd02440">
    <property type="entry name" value="AdoMet_MTases"/>
    <property type="match status" value="1"/>
</dbReference>
<evidence type="ECO:0000313" key="3">
    <source>
        <dbReference type="Proteomes" id="UP000215459"/>
    </source>
</evidence>
<evidence type="ECO:0000259" key="1">
    <source>
        <dbReference type="Pfam" id="PF01170"/>
    </source>
</evidence>
<dbReference type="InterPro" id="IPR029063">
    <property type="entry name" value="SAM-dependent_MTases_sf"/>
</dbReference>
<dbReference type="PANTHER" id="PTHR14911">
    <property type="entry name" value="THUMP DOMAIN-CONTAINING"/>
    <property type="match status" value="1"/>
</dbReference>
<proteinExistence type="predicted"/>
<dbReference type="SUPFAM" id="SSF53335">
    <property type="entry name" value="S-adenosyl-L-methionine-dependent methyltransferases"/>
    <property type="match status" value="1"/>
</dbReference>
<dbReference type="Pfam" id="PF01170">
    <property type="entry name" value="UPF0020"/>
    <property type="match status" value="1"/>
</dbReference>
<protein>
    <recommendedName>
        <fullName evidence="1">Ribosomal RNA large subunit methyltransferase K/L-like methyltransferase domain-containing protein</fullName>
    </recommendedName>
</protein>
<evidence type="ECO:0000313" key="2">
    <source>
        <dbReference type="EMBL" id="OYD08417.1"/>
    </source>
</evidence>
<reference evidence="2 3" key="1">
    <citation type="submission" date="2017-07" db="EMBL/GenBank/DDBJ databases">
        <title>The genome sequence of Paludifilum halophilum highlights mechanisms for microbial adaptation to high salt environemnts.</title>
        <authorList>
            <person name="Belbahri L."/>
        </authorList>
    </citation>
    <scope>NUCLEOTIDE SEQUENCE [LARGE SCALE GENOMIC DNA]</scope>
    <source>
        <strain evidence="2 3">DSM 102817</strain>
    </source>
</reference>
<feature type="domain" description="Ribosomal RNA large subunit methyltransferase K/L-like methyltransferase" evidence="1">
    <location>
        <begin position="189"/>
        <end position="352"/>
    </location>
</feature>
<dbReference type="GO" id="GO:0016423">
    <property type="term" value="F:tRNA (guanine) methyltransferase activity"/>
    <property type="evidence" value="ECO:0007669"/>
    <property type="project" value="TreeGrafter"/>
</dbReference>
<dbReference type="InterPro" id="IPR000241">
    <property type="entry name" value="RlmKL-like_Mtase"/>
</dbReference>
<dbReference type="GO" id="GO:0030488">
    <property type="term" value="P:tRNA methylation"/>
    <property type="evidence" value="ECO:0007669"/>
    <property type="project" value="TreeGrafter"/>
</dbReference>
<dbReference type="PANTHER" id="PTHR14911:SF13">
    <property type="entry name" value="TRNA (GUANINE(6)-N2)-METHYLTRANSFERASE THUMP3"/>
    <property type="match status" value="1"/>
</dbReference>
<name>A0A235B958_9BACL</name>
<dbReference type="PRINTS" id="PR00507">
    <property type="entry name" value="N12N6MTFRASE"/>
</dbReference>
<dbReference type="AlphaFoldDB" id="A0A235B958"/>
<organism evidence="2 3">
    <name type="scientific">Paludifilum halophilum</name>
    <dbReference type="NCBI Taxonomy" id="1642702"/>
    <lineage>
        <taxon>Bacteria</taxon>
        <taxon>Bacillati</taxon>
        <taxon>Bacillota</taxon>
        <taxon>Bacilli</taxon>
        <taxon>Bacillales</taxon>
        <taxon>Thermoactinomycetaceae</taxon>
        <taxon>Paludifilum</taxon>
    </lineage>
</organism>
<dbReference type="Gene3D" id="3.30.2130.30">
    <property type="match status" value="1"/>
</dbReference>
<gene>
    <name evidence="2" type="ORF">CHM34_06180</name>
</gene>
<comment type="caution">
    <text evidence="2">The sequence shown here is derived from an EMBL/GenBank/DDBJ whole genome shotgun (WGS) entry which is preliminary data.</text>
</comment>
<dbReference type="EMBL" id="NOWF01000003">
    <property type="protein sequence ID" value="OYD08417.1"/>
    <property type="molecule type" value="Genomic_DNA"/>
</dbReference>
<accession>A0A235B958</accession>
<dbReference type="CDD" id="cd11715">
    <property type="entry name" value="THUMP_AdoMetMT"/>
    <property type="match status" value="1"/>
</dbReference>
<sequence length="360" mass="41026">MDLFICGFLYVSTGFPMMEEETDMHHPYLATVLPGLENVLIDEMKVKIPEARVQLTERGKVYFKSCLPLASHLQLRTADHLYRFIDRFSVGPHKRHLPKLEKQISEYDLSFAESVGGPDRSYVVHASRRGKHTYSRFEAAEAAMRGIARRYPGWIRGNADHHTLAFRLDLQGEDAVFSLRLTDASFRFRGRRSFTPAALRPTIAHALVWCSSPQETDTFVDPCCGSGTILQERMVYPFSEIRGGDLSEKAIQSARANLKDDHVVQRWNAGQLPLDSGYVDQFVSNLPFGRQIGNRADLGDRYREWVREMSRVLKPGGNAILLTEEGDLLSRAADQCSLHCRERMRLRLKGLRPAIYQLQK</sequence>
<keyword evidence="3" id="KW-1185">Reference proteome</keyword>
<dbReference type="Gene3D" id="3.40.50.150">
    <property type="entry name" value="Vaccinia Virus protein VP39"/>
    <property type="match status" value="1"/>
</dbReference>
<dbReference type="OrthoDB" id="9791556at2"/>
<dbReference type="Proteomes" id="UP000215459">
    <property type="component" value="Unassembled WGS sequence"/>
</dbReference>